<reference evidence="1 2" key="1">
    <citation type="journal article" date="2018" name="Front. Plant Sci.">
        <title>Red Clover (Trifolium pratense) and Zigzag Clover (T. medium) - A Picture of Genomic Similarities and Differences.</title>
        <authorList>
            <person name="Dluhosova J."/>
            <person name="Istvanek J."/>
            <person name="Nedelnik J."/>
            <person name="Repkova J."/>
        </authorList>
    </citation>
    <scope>NUCLEOTIDE SEQUENCE [LARGE SCALE GENOMIC DNA]</scope>
    <source>
        <strain evidence="2">cv. 10/8</strain>
        <tissue evidence="1">Leaf</tissue>
    </source>
</reference>
<dbReference type="AlphaFoldDB" id="A0A392RSB6"/>
<dbReference type="Proteomes" id="UP000265520">
    <property type="component" value="Unassembled WGS sequence"/>
</dbReference>
<evidence type="ECO:0000313" key="2">
    <source>
        <dbReference type="Proteomes" id="UP000265520"/>
    </source>
</evidence>
<dbReference type="EMBL" id="LXQA010268440">
    <property type="protein sequence ID" value="MCI39528.1"/>
    <property type="molecule type" value="Genomic_DNA"/>
</dbReference>
<sequence length="46" mass="4916">GSLASAICAMREPRLRNTQGNPVFSFLSSGVGAMRRAVLHDAQGVW</sequence>
<comment type="caution">
    <text evidence="1">The sequence shown here is derived from an EMBL/GenBank/DDBJ whole genome shotgun (WGS) entry which is preliminary data.</text>
</comment>
<proteinExistence type="predicted"/>
<evidence type="ECO:0000313" key="1">
    <source>
        <dbReference type="EMBL" id="MCI39528.1"/>
    </source>
</evidence>
<protein>
    <submittedName>
        <fullName evidence="1">Uncharacterized protein</fullName>
    </submittedName>
</protein>
<name>A0A392RSB6_9FABA</name>
<keyword evidence="2" id="KW-1185">Reference proteome</keyword>
<feature type="non-terminal residue" evidence="1">
    <location>
        <position position="1"/>
    </location>
</feature>
<organism evidence="1 2">
    <name type="scientific">Trifolium medium</name>
    <dbReference type="NCBI Taxonomy" id="97028"/>
    <lineage>
        <taxon>Eukaryota</taxon>
        <taxon>Viridiplantae</taxon>
        <taxon>Streptophyta</taxon>
        <taxon>Embryophyta</taxon>
        <taxon>Tracheophyta</taxon>
        <taxon>Spermatophyta</taxon>
        <taxon>Magnoliopsida</taxon>
        <taxon>eudicotyledons</taxon>
        <taxon>Gunneridae</taxon>
        <taxon>Pentapetalae</taxon>
        <taxon>rosids</taxon>
        <taxon>fabids</taxon>
        <taxon>Fabales</taxon>
        <taxon>Fabaceae</taxon>
        <taxon>Papilionoideae</taxon>
        <taxon>50 kb inversion clade</taxon>
        <taxon>NPAAA clade</taxon>
        <taxon>Hologalegina</taxon>
        <taxon>IRL clade</taxon>
        <taxon>Trifolieae</taxon>
        <taxon>Trifolium</taxon>
    </lineage>
</organism>
<accession>A0A392RSB6</accession>